<name>A0A8H7VKX4_9FUNG</name>
<dbReference type="EMBL" id="JAEPRB010000077">
    <property type="protein sequence ID" value="KAG2222697.1"/>
    <property type="molecule type" value="Genomic_DNA"/>
</dbReference>
<dbReference type="AlphaFoldDB" id="A0A8H7VKX4"/>
<feature type="compositionally biased region" description="Acidic residues" evidence="1">
    <location>
        <begin position="182"/>
        <end position="201"/>
    </location>
</feature>
<gene>
    <name evidence="2" type="ORF">INT45_013511</name>
</gene>
<feature type="compositionally biased region" description="Basic and acidic residues" evidence="1">
    <location>
        <begin position="159"/>
        <end position="169"/>
    </location>
</feature>
<evidence type="ECO:0000313" key="2">
    <source>
        <dbReference type="EMBL" id="KAG2222697.1"/>
    </source>
</evidence>
<feature type="region of interest" description="Disordered" evidence="1">
    <location>
        <begin position="132"/>
        <end position="210"/>
    </location>
</feature>
<dbReference type="Proteomes" id="UP000646827">
    <property type="component" value="Unassembled WGS sequence"/>
</dbReference>
<keyword evidence="3" id="KW-1185">Reference proteome</keyword>
<proteinExistence type="predicted"/>
<evidence type="ECO:0000313" key="3">
    <source>
        <dbReference type="Proteomes" id="UP000646827"/>
    </source>
</evidence>
<comment type="caution">
    <text evidence="2">The sequence shown here is derived from an EMBL/GenBank/DDBJ whole genome shotgun (WGS) entry which is preliminary data.</text>
</comment>
<evidence type="ECO:0000256" key="1">
    <source>
        <dbReference type="SAM" id="MobiDB-lite"/>
    </source>
</evidence>
<reference evidence="2 3" key="1">
    <citation type="submission" date="2020-12" db="EMBL/GenBank/DDBJ databases">
        <title>Metabolic potential, ecology and presence of endohyphal bacteria is reflected in genomic diversity of Mucoromycotina.</title>
        <authorList>
            <person name="Muszewska A."/>
            <person name="Okrasinska A."/>
            <person name="Steczkiewicz K."/>
            <person name="Drgas O."/>
            <person name="Orlowska M."/>
            <person name="Perlinska-Lenart U."/>
            <person name="Aleksandrzak-Piekarczyk T."/>
            <person name="Szatraj K."/>
            <person name="Zielenkiewicz U."/>
            <person name="Pilsyk S."/>
            <person name="Malc E."/>
            <person name="Mieczkowski P."/>
            <person name="Kruszewska J.S."/>
            <person name="Biernat P."/>
            <person name="Pawlowska J."/>
        </authorList>
    </citation>
    <scope>NUCLEOTIDE SEQUENCE [LARGE SCALE GENOMIC DNA]</scope>
    <source>
        <strain evidence="2 3">CBS 142.35</strain>
    </source>
</reference>
<accession>A0A8H7VKX4</accession>
<feature type="compositionally biased region" description="Polar residues" evidence="1">
    <location>
        <begin position="133"/>
        <end position="145"/>
    </location>
</feature>
<protein>
    <submittedName>
        <fullName evidence="2">Uncharacterized protein</fullName>
    </submittedName>
</protein>
<sequence>MTNPPKSFRSWHLPSKFGKRYQFFIDTPLSDWCFEGFLNSKPTAQNGHKHSLDQDLIREYNNALTAIINNTQDLHREIKSYIGQILKNSKQKVLYRDYKTEGIDHKQAPPEAQPVFHISAPNEIGVVVGGTAEVNNNDESSGRSSQARDDDQENQATKHSYEDEVHELPVIDNDGDALWPPEDYENIDDPSVAQEEEDENDPDPRSDLTYDYHPTRTLEYTLENVELDGNAYEELFTNTECASSPTDIKATPYQDTWIVNGFNVVNALKSFRILSSSLTVEPRFLHRVGF</sequence>
<organism evidence="2 3">
    <name type="scientific">Circinella minor</name>
    <dbReference type="NCBI Taxonomy" id="1195481"/>
    <lineage>
        <taxon>Eukaryota</taxon>
        <taxon>Fungi</taxon>
        <taxon>Fungi incertae sedis</taxon>
        <taxon>Mucoromycota</taxon>
        <taxon>Mucoromycotina</taxon>
        <taxon>Mucoromycetes</taxon>
        <taxon>Mucorales</taxon>
        <taxon>Lichtheimiaceae</taxon>
        <taxon>Circinella</taxon>
    </lineage>
</organism>
<dbReference type="OrthoDB" id="10312233at2759"/>